<dbReference type="InterPro" id="IPR035959">
    <property type="entry name" value="RutC-like_sf"/>
</dbReference>
<evidence type="ECO:0000256" key="1">
    <source>
        <dbReference type="ARBA" id="ARBA00010552"/>
    </source>
</evidence>
<gene>
    <name evidence="2" type="ORF">GCM10010978_16480</name>
</gene>
<reference evidence="2" key="1">
    <citation type="journal article" date="2014" name="Int. J. Syst. Evol. Microbiol.">
        <title>Complete genome sequence of Corynebacterium casei LMG S-19264T (=DSM 44701T), isolated from a smear-ripened cheese.</title>
        <authorList>
            <consortium name="US DOE Joint Genome Institute (JGI-PGF)"/>
            <person name="Walter F."/>
            <person name="Albersmeier A."/>
            <person name="Kalinowski J."/>
            <person name="Ruckert C."/>
        </authorList>
    </citation>
    <scope>NUCLEOTIDE SEQUENCE</scope>
    <source>
        <strain evidence="2">CGMCC 1.12360</strain>
    </source>
</reference>
<dbReference type="Proteomes" id="UP000602050">
    <property type="component" value="Unassembled WGS sequence"/>
</dbReference>
<dbReference type="PANTHER" id="PTHR11803:SF58">
    <property type="entry name" value="PROTEIN HMF1-RELATED"/>
    <property type="match status" value="1"/>
</dbReference>
<name>A0A8J2X8P0_9BACI</name>
<evidence type="ECO:0000313" key="2">
    <source>
        <dbReference type="EMBL" id="GFZ75606.1"/>
    </source>
</evidence>
<dbReference type="AlphaFoldDB" id="A0A8J2X8P0"/>
<protein>
    <submittedName>
        <fullName evidence="2">RutC family protein</fullName>
    </submittedName>
</protein>
<dbReference type="PANTHER" id="PTHR11803">
    <property type="entry name" value="2-IMINOBUTANOATE/2-IMINOPROPANOATE DEAMINASE RIDA"/>
    <property type="match status" value="1"/>
</dbReference>
<proteinExistence type="inferred from homology"/>
<dbReference type="SUPFAM" id="SSF55298">
    <property type="entry name" value="YjgF-like"/>
    <property type="match status" value="1"/>
</dbReference>
<keyword evidence="3" id="KW-1185">Reference proteome</keyword>
<dbReference type="Pfam" id="PF01042">
    <property type="entry name" value="Ribonuc_L-PSP"/>
    <property type="match status" value="1"/>
</dbReference>
<dbReference type="InterPro" id="IPR006175">
    <property type="entry name" value="YjgF/YER057c/UK114"/>
</dbReference>
<dbReference type="CDD" id="cd00448">
    <property type="entry name" value="YjgF_YER057c_UK114_family"/>
    <property type="match status" value="1"/>
</dbReference>
<organism evidence="2 3">
    <name type="scientific">Compostibacillus humi</name>
    <dbReference type="NCBI Taxonomy" id="1245525"/>
    <lineage>
        <taxon>Bacteria</taxon>
        <taxon>Bacillati</taxon>
        <taxon>Bacillota</taxon>
        <taxon>Bacilli</taxon>
        <taxon>Bacillales</taxon>
        <taxon>Bacillaceae</taxon>
        <taxon>Compostibacillus</taxon>
    </lineage>
</organism>
<dbReference type="EMBL" id="BMEV01000026">
    <property type="protein sequence ID" value="GFZ75606.1"/>
    <property type="molecule type" value="Genomic_DNA"/>
</dbReference>
<evidence type="ECO:0000313" key="3">
    <source>
        <dbReference type="Proteomes" id="UP000602050"/>
    </source>
</evidence>
<reference evidence="2" key="2">
    <citation type="submission" date="2020-09" db="EMBL/GenBank/DDBJ databases">
        <authorList>
            <person name="Sun Q."/>
            <person name="Zhou Y."/>
        </authorList>
    </citation>
    <scope>NUCLEOTIDE SEQUENCE</scope>
    <source>
        <strain evidence="2">CGMCC 1.12360</strain>
    </source>
</reference>
<dbReference type="GO" id="GO:0005829">
    <property type="term" value="C:cytosol"/>
    <property type="evidence" value="ECO:0007669"/>
    <property type="project" value="TreeGrafter"/>
</dbReference>
<dbReference type="GO" id="GO:0019239">
    <property type="term" value="F:deaminase activity"/>
    <property type="evidence" value="ECO:0007669"/>
    <property type="project" value="TreeGrafter"/>
</dbReference>
<sequence>MKEKIVTNLAPEATGPYSQGIKMGPFVFVSGQDGVHPNGEIAGETLEEQTEACLKNIENILKAAGATLENIVYVTAHLADLSEENVKAFNSAYAEYFRDVDAKPARITVGSQLMETDVEISAIAYIPS</sequence>
<dbReference type="Gene3D" id="3.30.1330.40">
    <property type="entry name" value="RutC-like"/>
    <property type="match status" value="1"/>
</dbReference>
<comment type="similarity">
    <text evidence="1">Belongs to the RutC family.</text>
</comment>
<accession>A0A8J2X8P0</accession>
<dbReference type="RefSeq" id="WP_188391915.1">
    <property type="nucleotide sequence ID" value="NZ_BMEV01000026.1"/>
</dbReference>
<comment type="caution">
    <text evidence="2">The sequence shown here is derived from an EMBL/GenBank/DDBJ whole genome shotgun (WGS) entry which is preliminary data.</text>
</comment>